<organism evidence="1">
    <name type="scientific">Candidatus Berkiella cookevillensis</name>
    <dbReference type="NCBI Taxonomy" id="437022"/>
    <lineage>
        <taxon>Bacteria</taxon>
        <taxon>Pseudomonadati</taxon>
        <taxon>Pseudomonadota</taxon>
        <taxon>Gammaproteobacteria</taxon>
        <taxon>Candidatus Berkiellales</taxon>
        <taxon>Candidatus Berkiellaceae</taxon>
        <taxon>Candidatus Berkiella</taxon>
    </lineage>
</organism>
<protein>
    <submittedName>
        <fullName evidence="1">Uncharacterized protein</fullName>
    </submittedName>
</protein>
<comment type="caution">
    <text evidence="1">The sequence shown here is derived from an EMBL/GenBank/DDBJ whole genome shotgun (WGS) entry which is preliminary data.</text>
</comment>
<sequence length="175" mass="20003">MKNSPVMSEEEQKQTDEANELALAFFDTIKKRERQKPFKALKTIPKKRFKANNAISLTIDEDQSIDFKFAGGVTHFRFAANTMVGLEPVKTFINDFVKTFKEKHPGETPFFELKAYSKESLDRTLLALQATGVKVNKLILVDETGKEQIIETPEQIKEYYSALKQPADKQKKKPS</sequence>
<accession>A0A0Q9YVB4</accession>
<gene>
    <name evidence="1" type="ORF">CC99x_00272</name>
</gene>
<reference evidence="1" key="1">
    <citation type="submission" date="2015-09" db="EMBL/GenBank/DDBJ databases">
        <title>Draft Genome Sequences of Two Novel Amoeba-resistant Intranuclear Bacteria, Candidatus Berkiella cookevillensis and Candidatus Berkiella aquae.</title>
        <authorList>
            <person name="Mehari Y.T."/>
            <person name="Arivett B.A."/>
            <person name="Farone A.L."/>
            <person name="Gunderson J.H."/>
            <person name="Farone M.B."/>
        </authorList>
    </citation>
    <scope>NUCLEOTIDE SEQUENCE [LARGE SCALE GENOMIC DNA]</scope>
    <source>
        <strain evidence="1">CC99</strain>
    </source>
</reference>
<dbReference type="AlphaFoldDB" id="A0A0Q9YVB4"/>
<proteinExistence type="predicted"/>
<evidence type="ECO:0000313" key="1">
    <source>
        <dbReference type="EMBL" id="KRG20051.1"/>
    </source>
</evidence>
<name>A0A0Q9YVB4_9GAMM</name>
<dbReference type="EMBL" id="LKHV01000001">
    <property type="protein sequence ID" value="KRG20051.1"/>
    <property type="molecule type" value="Genomic_DNA"/>
</dbReference>